<dbReference type="Pfam" id="PF17940">
    <property type="entry name" value="TetR_C_31"/>
    <property type="match status" value="1"/>
</dbReference>
<keyword evidence="1 2" id="KW-0238">DNA-binding</keyword>
<dbReference type="PROSITE" id="PS50977">
    <property type="entry name" value="HTH_TETR_2"/>
    <property type="match status" value="1"/>
</dbReference>
<reference evidence="4 5" key="1">
    <citation type="submission" date="2020-08" db="EMBL/GenBank/DDBJ databases">
        <title>Sequencing the genomes of 1000 actinobacteria strains.</title>
        <authorList>
            <person name="Klenk H.-P."/>
        </authorList>
    </citation>
    <scope>NUCLEOTIDE SEQUENCE [LARGE SCALE GENOMIC DNA]</scope>
    <source>
        <strain evidence="4 5">DSM 45298</strain>
    </source>
</reference>
<evidence type="ECO:0000256" key="2">
    <source>
        <dbReference type="PROSITE-ProRule" id="PRU00335"/>
    </source>
</evidence>
<evidence type="ECO:0000256" key="1">
    <source>
        <dbReference type="ARBA" id="ARBA00023125"/>
    </source>
</evidence>
<protein>
    <submittedName>
        <fullName evidence="4">AcrR family transcriptional regulator</fullName>
    </submittedName>
</protein>
<feature type="domain" description="HTH tetR-type" evidence="3">
    <location>
        <begin position="8"/>
        <end position="68"/>
    </location>
</feature>
<dbReference type="RefSeq" id="WP_183369369.1">
    <property type="nucleotide sequence ID" value="NZ_BAABHL010000105.1"/>
</dbReference>
<evidence type="ECO:0000313" key="4">
    <source>
        <dbReference type="EMBL" id="MBB4134161.1"/>
    </source>
</evidence>
<name>A0A840ERJ2_9ACTN</name>
<keyword evidence="5" id="KW-1185">Reference proteome</keyword>
<dbReference type="GO" id="GO:0003677">
    <property type="term" value="F:DNA binding"/>
    <property type="evidence" value="ECO:0007669"/>
    <property type="project" value="UniProtKB-UniRule"/>
</dbReference>
<dbReference type="InterPro" id="IPR001647">
    <property type="entry name" value="HTH_TetR"/>
</dbReference>
<accession>A0A840ERJ2</accession>
<evidence type="ECO:0000259" key="3">
    <source>
        <dbReference type="PROSITE" id="PS50977"/>
    </source>
</evidence>
<organism evidence="4 5">
    <name type="scientific">Gordonia humi</name>
    <dbReference type="NCBI Taxonomy" id="686429"/>
    <lineage>
        <taxon>Bacteria</taxon>
        <taxon>Bacillati</taxon>
        <taxon>Actinomycetota</taxon>
        <taxon>Actinomycetes</taxon>
        <taxon>Mycobacteriales</taxon>
        <taxon>Gordoniaceae</taxon>
        <taxon>Gordonia</taxon>
    </lineage>
</organism>
<sequence length="193" mass="20756">MVPEANSNSRRDLIAESAIRIIARDGVRTLTHRAVDAEAGIPSGSTSYHARTRSALLGIVVDALADRTVDDALLIAVPDAMSIDDAADAICGLVRALAARRDDMRARYALVLELDDSDLRQRLTDRGPVHDVSTTVARRLLRSAGLAATDADVETVIELTDALVLQWTIADRESPWMRRIVVGHLRGAGVGDG</sequence>
<dbReference type="EMBL" id="JACIFP010000001">
    <property type="protein sequence ID" value="MBB4134161.1"/>
    <property type="molecule type" value="Genomic_DNA"/>
</dbReference>
<evidence type="ECO:0000313" key="5">
    <source>
        <dbReference type="Proteomes" id="UP000551501"/>
    </source>
</evidence>
<dbReference type="AlphaFoldDB" id="A0A840ERJ2"/>
<dbReference type="Gene3D" id="1.10.357.10">
    <property type="entry name" value="Tetracycline Repressor, domain 2"/>
    <property type="match status" value="1"/>
</dbReference>
<feature type="DNA-binding region" description="H-T-H motif" evidence="2">
    <location>
        <begin position="31"/>
        <end position="50"/>
    </location>
</feature>
<proteinExistence type="predicted"/>
<gene>
    <name evidence="4" type="ORF">BKA16_000713</name>
</gene>
<dbReference type="Proteomes" id="UP000551501">
    <property type="component" value="Unassembled WGS sequence"/>
</dbReference>
<dbReference type="InterPro" id="IPR009057">
    <property type="entry name" value="Homeodomain-like_sf"/>
</dbReference>
<comment type="caution">
    <text evidence="4">The sequence shown here is derived from an EMBL/GenBank/DDBJ whole genome shotgun (WGS) entry which is preliminary data.</text>
</comment>
<dbReference type="InterPro" id="IPR041583">
    <property type="entry name" value="TetR_C_31"/>
</dbReference>
<dbReference type="SUPFAM" id="SSF46689">
    <property type="entry name" value="Homeodomain-like"/>
    <property type="match status" value="1"/>
</dbReference>